<comment type="caution">
    <text evidence="2">The sequence shown here is derived from an EMBL/GenBank/DDBJ whole genome shotgun (WGS) entry which is preliminary data.</text>
</comment>
<dbReference type="EMBL" id="JAFHDT010000015">
    <property type="protein sequence ID" value="KAI7800150.1"/>
    <property type="molecule type" value="Genomic_DNA"/>
</dbReference>
<feature type="region of interest" description="Disordered" evidence="1">
    <location>
        <begin position="140"/>
        <end position="161"/>
    </location>
</feature>
<evidence type="ECO:0000256" key="1">
    <source>
        <dbReference type="SAM" id="MobiDB-lite"/>
    </source>
</evidence>
<proteinExistence type="predicted"/>
<feature type="non-terminal residue" evidence="2">
    <location>
        <position position="161"/>
    </location>
</feature>
<accession>A0A9W7TMZ8</accession>
<feature type="compositionally biased region" description="Polar residues" evidence="1">
    <location>
        <begin position="1"/>
        <end position="20"/>
    </location>
</feature>
<evidence type="ECO:0000313" key="3">
    <source>
        <dbReference type="Proteomes" id="UP001059041"/>
    </source>
</evidence>
<dbReference type="Proteomes" id="UP001059041">
    <property type="component" value="Linkage Group LG15"/>
</dbReference>
<protein>
    <submittedName>
        <fullName evidence="2">Uncharacterized protein</fullName>
    </submittedName>
</protein>
<name>A0A9W7TMZ8_TRIRA</name>
<evidence type="ECO:0000313" key="2">
    <source>
        <dbReference type="EMBL" id="KAI7800150.1"/>
    </source>
</evidence>
<feature type="region of interest" description="Disordered" evidence="1">
    <location>
        <begin position="1"/>
        <end position="72"/>
    </location>
</feature>
<reference evidence="2" key="1">
    <citation type="submission" date="2021-02" db="EMBL/GenBank/DDBJ databases">
        <title>Comparative genomics reveals that relaxation of natural selection precedes convergent phenotypic evolution of cavefish.</title>
        <authorList>
            <person name="Peng Z."/>
        </authorList>
    </citation>
    <scope>NUCLEOTIDE SEQUENCE</scope>
    <source>
        <tissue evidence="2">Muscle</tissue>
    </source>
</reference>
<keyword evidence="3" id="KW-1185">Reference proteome</keyword>
<organism evidence="2 3">
    <name type="scientific">Triplophysa rosa</name>
    <name type="common">Cave loach</name>
    <dbReference type="NCBI Taxonomy" id="992332"/>
    <lineage>
        <taxon>Eukaryota</taxon>
        <taxon>Metazoa</taxon>
        <taxon>Chordata</taxon>
        <taxon>Craniata</taxon>
        <taxon>Vertebrata</taxon>
        <taxon>Euteleostomi</taxon>
        <taxon>Actinopterygii</taxon>
        <taxon>Neopterygii</taxon>
        <taxon>Teleostei</taxon>
        <taxon>Ostariophysi</taxon>
        <taxon>Cypriniformes</taxon>
        <taxon>Nemacheilidae</taxon>
        <taxon>Triplophysa</taxon>
    </lineage>
</organism>
<dbReference type="AlphaFoldDB" id="A0A9W7TMZ8"/>
<sequence>SAEIPQNQIVIETSSGQQTEPLAKLQTVRPVVQHHKENRQRDGQLQMNESDRSYSSTQEAQRLVSQSFPRRSPGQDELLLQLQVKQLQKVLQEHNALLSLVSPGLVLSPTFLTQLQAQTTSGFPHTVPVNLTEDTAVLKESSTKPTLFGEVENEPEGTGKN</sequence>
<gene>
    <name evidence="2" type="ORF">IRJ41_025423</name>
</gene>
<feature type="compositionally biased region" description="Polar residues" evidence="1">
    <location>
        <begin position="43"/>
        <end position="69"/>
    </location>
</feature>